<keyword evidence="4" id="KW-0175">Coiled coil</keyword>
<comment type="caution">
    <text evidence="6">The sequence shown here is derived from an EMBL/GenBank/DDBJ whole genome shotgun (WGS) entry which is preliminary data.</text>
</comment>
<keyword evidence="7" id="KW-1185">Reference proteome</keyword>
<gene>
    <name evidence="6" type="ORF">QTG54_009039</name>
</gene>
<feature type="coiled-coil region" evidence="4">
    <location>
        <begin position="139"/>
        <end position="166"/>
    </location>
</feature>
<evidence type="ECO:0000256" key="4">
    <source>
        <dbReference type="SAM" id="Coils"/>
    </source>
</evidence>
<dbReference type="InterPro" id="IPR013083">
    <property type="entry name" value="Znf_RING/FYVE/PHD"/>
</dbReference>
<dbReference type="AlphaFoldDB" id="A0AAD8Y6U1"/>
<evidence type="ECO:0000259" key="5">
    <source>
        <dbReference type="PROSITE" id="PS51292"/>
    </source>
</evidence>
<evidence type="ECO:0000256" key="3">
    <source>
        <dbReference type="ARBA" id="ARBA00022833"/>
    </source>
</evidence>
<reference evidence="6" key="1">
    <citation type="submission" date="2023-06" db="EMBL/GenBank/DDBJ databases">
        <title>Survivors Of The Sea: Transcriptome response of Skeletonema marinoi to long-term dormancy.</title>
        <authorList>
            <person name="Pinder M.I.M."/>
            <person name="Kourtchenko O."/>
            <person name="Robertson E.K."/>
            <person name="Larsson T."/>
            <person name="Maumus F."/>
            <person name="Osuna-Cruz C.M."/>
            <person name="Vancaester E."/>
            <person name="Stenow R."/>
            <person name="Vandepoele K."/>
            <person name="Ploug H."/>
            <person name="Bruchert V."/>
            <person name="Godhe A."/>
            <person name="Topel M."/>
        </authorList>
    </citation>
    <scope>NUCLEOTIDE SEQUENCE</scope>
    <source>
        <strain evidence="6">R05AC</strain>
    </source>
</reference>
<dbReference type="PROSITE" id="PS51292">
    <property type="entry name" value="ZF_RING_CH"/>
    <property type="match status" value="1"/>
</dbReference>
<feature type="coiled-coil region" evidence="4">
    <location>
        <begin position="220"/>
        <end position="247"/>
    </location>
</feature>
<name>A0AAD8Y6U1_9STRA</name>
<dbReference type="EMBL" id="JATAAI010000016">
    <property type="protein sequence ID" value="KAK1740089.1"/>
    <property type="molecule type" value="Genomic_DNA"/>
</dbReference>
<dbReference type="Gene3D" id="3.30.40.10">
    <property type="entry name" value="Zinc/RING finger domain, C3HC4 (zinc finger)"/>
    <property type="match status" value="1"/>
</dbReference>
<evidence type="ECO:0000313" key="7">
    <source>
        <dbReference type="Proteomes" id="UP001224775"/>
    </source>
</evidence>
<evidence type="ECO:0000256" key="1">
    <source>
        <dbReference type="ARBA" id="ARBA00022723"/>
    </source>
</evidence>
<dbReference type="Proteomes" id="UP001224775">
    <property type="component" value="Unassembled WGS sequence"/>
</dbReference>
<accession>A0AAD8Y6U1</accession>
<keyword evidence="2" id="KW-0863">Zinc-finger</keyword>
<dbReference type="Pfam" id="PF12906">
    <property type="entry name" value="RINGv"/>
    <property type="match status" value="1"/>
</dbReference>
<evidence type="ECO:0000313" key="6">
    <source>
        <dbReference type="EMBL" id="KAK1740089.1"/>
    </source>
</evidence>
<protein>
    <recommendedName>
        <fullName evidence="5">RING-CH-type domain-containing protein</fullName>
    </recommendedName>
</protein>
<feature type="domain" description="RING-CH-type" evidence="5">
    <location>
        <begin position="5"/>
        <end position="83"/>
    </location>
</feature>
<sequence length="437" mass="49460">MSSPKRAEDIPSCWLRLEEGPDEGGAPLVRDCSCRGTSGFAHLSCIVKYAESAGKRLYEREGPSACMDPFNICPNCKQYYQNDVHKALAKACVDFVEEGFKDEKNFLPHKHLYAHALMTQMVMLDGKNEGEKAGGEEIIAKFISVMEEMKSQLEQLEQLKQLESLDWGTCLRLRDDLTDLEANGNANIGHFYRRLNSNEGLFKAKEQFEKARDLFKTMHTMEAETSLAKMKQNISELESELSGNEVHDEELDVIYLQRDYHRCLGIYGQSSSATIYAGVALAKALLDERRTIEAEKLLSNLVDISRRTHGHEHRSTKSVLSVLTSARERKVVIRFEGFSGWFQALRYENEGEDCVVQGPIAFESNVDEEEQCSFDSTDIIPFPGTPVICHGLQKAAHLNGKIGDVRDLDVKEKEDGSKYFDKDIDRCVVHFKIRLRA</sequence>
<dbReference type="SMART" id="SM00744">
    <property type="entry name" value="RINGv"/>
    <property type="match status" value="1"/>
</dbReference>
<organism evidence="6 7">
    <name type="scientific">Skeletonema marinoi</name>
    <dbReference type="NCBI Taxonomy" id="267567"/>
    <lineage>
        <taxon>Eukaryota</taxon>
        <taxon>Sar</taxon>
        <taxon>Stramenopiles</taxon>
        <taxon>Ochrophyta</taxon>
        <taxon>Bacillariophyta</taxon>
        <taxon>Coscinodiscophyceae</taxon>
        <taxon>Thalassiosirophycidae</taxon>
        <taxon>Thalassiosirales</taxon>
        <taxon>Skeletonemataceae</taxon>
        <taxon>Skeletonema</taxon>
        <taxon>Skeletonema marinoi-dohrnii complex</taxon>
    </lineage>
</organism>
<keyword evidence="1" id="KW-0479">Metal-binding</keyword>
<dbReference type="InterPro" id="IPR011016">
    <property type="entry name" value="Znf_RING-CH"/>
</dbReference>
<dbReference type="SUPFAM" id="SSF57850">
    <property type="entry name" value="RING/U-box"/>
    <property type="match status" value="1"/>
</dbReference>
<proteinExistence type="predicted"/>
<evidence type="ECO:0000256" key="2">
    <source>
        <dbReference type="ARBA" id="ARBA00022771"/>
    </source>
</evidence>
<dbReference type="GO" id="GO:0008270">
    <property type="term" value="F:zinc ion binding"/>
    <property type="evidence" value="ECO:0007669"/>
    <property type="project" value="UniProtKB-KW"/>
</dbReference>
<keyword evidence="3" id="KW-0862">Zinc</keyword>